<evidence type="ECO:0000256" key="2">
    <source>
        <dbReference type="ARBA" id="ARBA00022617"/>
    </source>
</evidence>
<evidence type="ECO:0000256" key="5">
    <source>
        <dbReference type="ARBA" id="ARBA00023004"/>
    </source>
</evidence>
<comment type="similarity">
    <text evidence="1 7">Belongs to the cytochrome P450 family.</text>
</comment>
<sequence length="449" mass="49784">MTTTTVPTAPGAVPLIGHGLQLWRQPLRFVTSLNALGPVVRFFTGPAPSYMVTTPELVHRLLVTDARAFRKGRLSDSAVPQVGTSLLMDIRFPGLGHYDSHRRHRRTLQPGFHPSRIAGQVTAVRAVAERATAARWRDGRVLRVDRELLEMACAASSYAVFGCPERAAAVGAGLVAHLERAMYWRAVAPRWTDRVPGSHGFARSLTRLHSLVASALAEDAAGGGDDCLVSFLGRTRYDDTGEVLSPEQIGREVVVALVTGTHAAGNLLPWVFHELARHPEAEQRLHGELDTVLGHGRRPVEAEDLPRLTYARQVLFEVLRLYPPVWLLARRALEPVRLGDVELPEGAEVAFSKYALHRHPALHRDPDRFDPDRWLPERARSLPRGAYIPFGTGHRKCIGDNQAVTHSLTMLAAIASRWRLRSVPGHRVRPHARIFLDTGPLPMRAEARR</sequence>
<dbReference type="PANTHER" id="PTHR24291:SF50">
    <property type="entry name" value="BIFUNCTIONAL ALBAFLAVENONE MONOOXYGENASE_TERPENE SYNTHASE"/>
    <property type="match status" value="1"/>
</dbReference>
<dbReference type="SUPFAM" id="SSF48264">
    <property type="entry name" value="Cytochrome P450"/>
    <property type="match status" value="1"/>
</dbReference>
<name>A0ABQ7FIN9_9ACTN</name>
<gene>
    <name evidence="8" type="ORF">GCU69_13755</name>
</gene>
<dbReference type="PRINTS" id="PR00463">
    <property type="entry name" value="EP450I"/>
</dbReference>
<dbReference type="EMBL" id="WHPN01000271">
    <property type="protein sequence ID" value="KAF4408497.1"/>
    <property type="molecule type" value="Genomic_DNA"/>
</dbReference>
<dbReference type="RefSeq" id="WP_156206198.1">
    <property type="nucleotide sequence ID" value="NZ_WHPN01000271.1"/>
</dbReference>
<dbReference type="Gene3D" id="1.10.630.10">
    <property type="entry name" value="Cytochrome P450"/>
    <property type="match status" value="1"/>
</dbReference>
<dbReference type="PRINTS" id="PR00385">
    <property type="entry name" value="P450"/>
</dbReference>
<keyword evidence="2 7" id="KW-0349">Heme</keyword>
<dbReference type="InterPro" id="IPR002401">
    <property type="entry name" value="Cyt_P450_E_grp-I"/>
</dbReference>
<proteinExistence type="inferred from homology"/>
<keyword evidence="9" id="KW-1185">Reference proteome</keyword>
<keyword evidence="6 7" id="KW-0503">Monooxygenase</keyword>
<dbReference type="Pfam" id="PF00067">
    <property type="entry name" value="p450"/>
    <property type="match status" value="1"/>
</dbReference>
<evidence type="ECO:0000256" key="6">
    <source>
        <dbReference type="ARBA" id="ARBA00023033"/>
    </source>
</evidence>
<keyword evidence="5 7" id="KW-0408">Iron</keyword>
<dbReference type="InterPro" id="IPR050196">
    <property type="entry name" value="Cytochrome_P450_Monoox"/>
</dbReference>
<reference evidence="8 9" key="1">
    <citation type="submission" date="2019-10" db="EMBL/GenBank/DDBJ databases">
        <title>Streptomyces tenebrisbrunneis sp.nov., an endogenous actinomycete isolated from of Lycium ruthenicum.</title>
        <authorList>
            <person name="Ma L."/>
        </authorList>
    </citation>
    <scope>NUCLEOTIDE SEQUENCE [LARGE SCALE GENOMIC DNA]</scope>
    <source>
        <strain evidence="8 9">TRM 66187</strain>
    </source>
</reference>
<dbReference type="InterPro" id="IPR036396">
    <property type="entry name" value="Cyt_P450_sf"/>
</dbReference>
<evidence type="ECO:0000256" key="7">
    <source>
        <dbReference type="RuleBase" id="RU000461"/>
    </source>
</evidence>
<comment type="caution">
    <text evidence="8">The sequence shown here is derived from an EMBL/GenBank/DDBJ whole genome shotgun (WGS) entry which is preliminary data.</text>
</comment>
<dbReference type="Proteomes" id="UP000621266">
    <property type="component" value="Unassembled WGS sequence"/>
</dbReference>
<keyword evidence="4 7" id="KW-0560">Oxidoreductase</keyword>
<evidence type="ECO:0000256" key="1">
    <source>
        <dbReference type="ARBA" id="ARBA00010617"/>
    </source>
</evidence>
<evidence type="ECO:0000313" key="9">
    <source>
        <dbReference type="Proteomes" id="UP000621266"/>
    </source>
</evidence>
<evidence type="ECO:0000256" key="4">
    <source>
        <dbReference type="ARBA" id="ARBA00023002"/>
    </source>
</evidence>
<dbReference type="InterPro" id="IPR001128">
    <property type="entry name" value="Cyt_P450"/>
</dbReference>
<keyword evidence="3 7" id="KW-0479">Metal-binding</keyword>
<protein>
    <submittedName>
        <fullName evidence="8">Cytochrome P450</fullName>
    </submittedName>
</protein>
<dbReference type="InterPro" id="IPR017972">
    <property type="entry name" value="Cyt_P450_CS"/>
</dbReference>
<accession>A0ABQ7FIN9</accession>
<evidence type="ECO:0000313" key="8">
    <source>
        <dbReference type="EMBL" id="KAF4408497.1"/>
    </source>
</evidence>
<evidence type="ECO:0000256" key="3">
    <source>
        <dbReference type="ARBA" id="ARBA00022723"/>
    </source>
</evidence>
<organism evidence="8 9">
    <name type="scientific">Streptomyces lycii</name>
    <dbReference type="NCBI Taxonomy" id="2654337"/>
    <lineage>
        <taxon>Bacteria</taxon>
        <taxon>Bacillati</taxon>
        <taxon>Actinomycetota</taxon>
        <taxon>Actinomycetes</taxon>
        <taxon>Kitasatosporales</taxon>
        <taxon>Streptomycetaceae</taxon>
        <taxon>Streptomyces</taxon>
    </lineage>
</organism>
<dbReference type="PROSITE" id="PS00086">
    <property type="entry name" value="CYTOCHROME_P450"/>
    <property type="match status" value="1"/>
</dbReference>
<dbReference type="PANTHER" id="PTHR24291">
    <property type="entry name" value="CYTOCHROME P450 FAMILY 4"/>
    <property type="match status" value="1"/>
</dbReference>